<sequence length="194" mass="21326">MQRQKQGRGTGIALAAFHLLAILLLLTGARADEPMLAVYLNGGEGATYNLSDIDWAGFEGEETFAVVTGDIWNYYDLALIERIEFLWDASNVEDPMNAAALVDVIHLFQNQPNPFSPDTRISYELPRAGEVELGIYSVSGRLIRALVSETSKAGRYTVAWDGLDGAGRAVPSGVYFYNLRAPGIEESRRMILLP</sequence>
<organism evidence="2 3">
    <name type="scientific">Eiseniibacteriota bacterium</name>
    <dbReference type="NCBI Taxonomy" id="2212470"/>
    <lineage>
        <taxon>Bacteria</taxon>
        <taxon>Candidatus Eiseniibacteriota</taxon>
    </lineage>
</organism>
<gene>
    <name evidence="2" type="ORF">KJ970_00165</name>
</gene>
<evidence type="ECO:0000259" key="1">
    <source>
        <dbReference type="Pfam" id="PF13860"/>
    </source>
</evidence>
<protein>
    <submittedName>
        <fullName evidence="2">T9SS type A sorting domain-containing protein</fullName>
    </submittedName>
</protein>
<evidence type="ECO:0000313" key="2">
    <source>
        <dbReference type="EMBL" id="MBU2689313.1"/>
    </source>
</evidence>
<proteinExistence type="predicted"/>
<comment type="caution">
    <text evidence="2">The sequence shown here is derived from an EMBL/GenBank/DDBJ whole genome shotgun (WGS) entry which is preliminary data.</text>
</comment>
<dbReference type="NCBIfam" id="TIGR04183">
    <property type="entry name" value="Por_Secre_tail"/>
    <property type="match status" value="1"/>
</dbReference>
<evidence type="ECO:0000313" key="3">
    <source>
        <dbReference type="Proteomes" id="UP000777784"/>
    </source>
</evidence>
<dbReference type="Proteomes" id="UP000777784">
    <property type="component" value="Unassembled WGS sequence"/>
</dbReference>
<dbReference type="EMBL" id="JAHJDP010000002">
    <property type="protein sequence ID" value="MBU2689313.1"/>
    <property type="molecule type" value="Genomic_DNA"/>
</dbReference>
<reference evidence="2" key="1">
    <citation type="submission" date="2021-05" db="EMBL/GenBank/DDBJ databases">
        <title>Energy efficiency and biological interactions define the core microbiome of deep oligotrophic groundwater.</title>
        <authorList>
            <person name="Mehrshad M."/>
            <person name="Lopez-Fernandez M."/>
            <person name="Bell E."/>
            <person name="Bernier-Latmani R."/>
            <person name="Bertilsson S."/>
            <person name="Dopson M."/>
        </authorList>
    </citation>
    <scope>NUCLEOTIDE SEQUENCE</scope>
    <source>
        <strain evidence="2">Modern_marine.mb.64</strain>
    </source>
</reference>
<dbReference type="Gene3D" id="2.60.40.4070">
    <property type="match status" value="1"/>
</dbReference>
<name>A0A948RQS6_UNCEI</name>
<accession>A0A948RQS6</accession>
<dbReference type="Pfam" id="PF13860">
    <property type="entry name" value="FlgD_ig"/>
    <property type="match status" value="1"/>
</dbReference>
<dbReference type="AlphaFoldDB" id="A0A948RQS6"/>
<feature type="domain" description="FlgD/Vpr Ig-like" evidence="1">
    <location>
        <begin position="125"/>
        <end position="177"/>
    </location>
</feature>
<dbReference type="InterPro" id="IPR025965">
    <property type="entry name" value="FlgD/Vpr_Ig-like"/>
</dbReference>
<dbReference type="InterPro" id="IPR026444">
    <property type="entry name" value="Secre_tail"/>
</dbReference>